<keyword evidence="3" id="KW-1185">Reference proteome</keyword>
<dbReference type="EMBL" id="KQ998113">
    <property type="protein sequence ID" value="KZV43450.1"/>
    <property type="molecule type" value="Genomic_DNA"/>
</dbReference>
<dbReference type="OrthoDB" id="1846188at2759"/>
<evidence type="ECO:0000313" key="2">
    <source>
        <dbReference type="EMBL" id="KZV43450.1"/>
    </source>
</evidence>
<dbReference type="AlphaFoldDB" id="A0A2Z7CFN4"/>
<keyword evidence="1" id="KW-1133">Transmembrane helix</keyword>
<dbReference type="PANTHER" id="PTHR31170">
    <property type="entry name" value="BNAC04G53230D PROTEIN"/>
    <property type="match status" value="1"/>
</dbReference>
<dbReference type="Pfam" id="PF03140">
    <property type="entry name" value="DUF247"/>
    <property type="match status" value="1"/>
</dbReference>
<sequence>MANTSAQWSKRSIYRVPACVTDLNKEAYKPQMVSIGPYHHGEPNLRTMEEHKRRALLHFMKRSKRPLQSYIDELTTVVQDLKDAYDQLAELKWYHDTEAFIQLMIMDGCFILEILRTTAQTQTTTVASGGHDQTTDHDYADNDPIFSSHGKLYIVPYLKRDMLMLQNQIPMLVLRKLVAVQNDNSSKKGKDLTKAILSFFSQTSVKKSAPFDECLHILDVYRKSLLVDSSQHVSRIKKQSASHHDINQGGGDEIIRSATELIEAGIKIEKSKTRSLKDISFRKGVLKLPHIVVDDALESLYLNLMAFERFHVGAENEITSYIFFMDNIIDNAKDVSLLHSCGIIQNALGSDKAVANLFNSLSKDVTLDPKSSLHEVRKRVSHYCQRPWHKWRANLMHTYFTNPWAILSVAAAIFLFALTIIQTVYSVLSYVNGSS</sequence>
<keyword evidence="1" id="KW-0472">Membrane</keyword>
<evidence type="ECO:0000256" key="1">
    <source>
        <dbReference type="SAM" id="Phobius"/>
    </source>
</evidence>
<dbReference type="InterPro" id="IPR004158">
    <property type="entry name" value="DUF247_pln"/>
</dbReference>
<organism evidence="2 3">
    <name type="scientific">Dorcoceras hygrometricum</name>
    <dbReference type="NCBI Taxonomy" id="472368"/>
    <lineage>
        <taxon>Eukaryota</taxon>
        <taxon>Viridiplantae</taxon>
        <taxon>Streptophyta</taxon>
        <taxon>Embryophyta</taxon>
        <taxon>Tracheophyta</taxon>
        <taxon>Spermatophyta</taxon>
        <taxon>Magnoliopsida</taxon>
        <taxon>eudicotyledons</taxon>
        <taxon>Gunneridae</taxon>
        <taxon>Pentapetalae</taxon>
        <taxon>asterids</taxon>
        <taxon>lamiids</taxon>
        <taxon>Lamiales</taxon>
        <taxon>Gesneriaceae</taxon>
        <taxon>Didymocarpoideae</taxon>
        <taxon>Trichosporeae</taxon>
        <taxon>Loxocarpinae</taxon>
        <taxon>Dorcoceras</taxon>
    </lineage>
</organism>
<keyword evidence="1" id="KW-0812">Transmembrane</keyword>
<gene>
    <name evidence="2" type="ORF">F511_09893</name>
</gene>
<evidence type="ECO:0000313" key="3">
    <source>
        <dbReference type="Proteomes" id="UP000250235"/>
    </source>
</evidence>
<dbReference type="Proteomes" id="UP000250235">
    <property type="component" value="Unassembled WGS sequence"/>
</dbReference>
<accession>A0A2Z7CFN4</accession>
<proteinExistence type="predicted"/>
<reference evidence="2 3" key="1">
    <citation type="journal article" date="2015" name="Proc. Natl. Acad. Sci. U.S.A.">
        <title>The resurrection genome of Boea hygrometrica: A blueprint for survival of dehydration.</title>
        <authorList>
            <person name="Xiao L."/>
            <person name="Yang G."/>
            <person name="Zhang L."/>
            <person name="Yang X."/>
            <person name="Zhao S."/>
            <person name="Ji Z."/>
            <person name="Zhou Q."/>
            <person name="Hu M."/>
            <person name="Wang Y."/>
            <person name="Chen M."/>
            <person name="Xu Y."/>
            <person name="Jin H."/>
            <person name="Xiao X."/>
            <person name="Hu G."/>
            <person name="Bao F."/>
            <person name="Hu Y."/>
            <person name="Wan P."/>
            <person name="Li L."/>
            <person name="Deng X."/>
            <person name="Kuang T."/>
            <person name="Xiang C."/>
            <person name="Zhu J.K."/>
            <person name="Oliver M.J."/>
            <person name="He Y."/>
        </authorList>
    </citation>
    <scope>NUCLEOTIDE SEQUENCE [LARGE SCALE GENOMIC DNA]</scope>
    <source>
        <strain evidence="3">cv. XS01</strain>
    </source>
</reference>
<name>A0A2Z7CFN4_9LAMI</name>
<protein>
    <submittedName>
        <fullName evidence="2">Uncharacterized protein</fullName>
    </submittedName>
</protein>
<feature type="transmembrane region" description="Helical" evidence="1">
    <location>
        <begin position="404"/>
        <end position="428"/>
    </location>
</feature>
<dbReference type="PANTHER" id="PTHR31170:SF18">
    <property type="entry name" value="(WILD MALAYSIAN BANANA) HYPOTHETICAL PROTEIN"/>
    <property type="match status" value="1"/>
</dbReference>